<dbReference type="PANTHER" id="PTHR46124:SF2">
    <property type="entry name" value="D-AMINOACYL-TRNA DEACYLASE"/>
    <property type="match status" value="1"/>
</dbReference>
<dbReference type="CDD" id="cd01310">
    <property type="entry name" value="TatD_DNAse"/>
    <property type="match status" value="1"/>
</dbReference>
<protein>
    <submittedName>
        <fullName evidence="2">TatD family hydrolase</fullName>
    </submittedName>
</protein>
<dbReference type="InterPro" id="IPR001130">
    <property type="entry name" value="TatD-like"/>
</dbReference>
<keyword evidence="3" id="KW-1185">Reference proteome</keyword>
<dbReference type="PANTHER" id="PTHR46124">
    <property type="entry name" value="D-AMINOACYL-TRNA DEACYLASE"/>
    <property type="match status" value="1"/>
</dbReference>
<dbReference type="RefSeq" id="WP_187558821.1">
    <property type="nucleotide sequence ID" value="NZ_JACRTP010000004.1"/>
</dbReference>
<dbReference type="EMBL" id="JACRTP010000004">
    <property type="protein sequence ID" value="MBC8629075.1"/>
    <property type="molecule type" value="Genomic_DNA"/>
</dbReference>
<comment type="caution">
    <text evidence="2">The sequence shown here is derived from an EMBL/GenBank/DDBJ whole genome shotgun (WGS) entry which is preliminary data.</text>
</comment>
<dbReference type="InterPro" id="IPR018228">
    <property type="entry name" value="DNase_TatD-rel_CS"/>
</dbReference>
<keyword evidence="1 2" id="KW-0378">Hydrolase</keyword>
<dbReference type="PROSITE" id="PS01091">
    <property type="entry name" value="TATD_3"/>
    <property type="match status" value="1"/>
</dbReference>
<evidence type="ECO:0000313" key="3">
    <source>
        <dbReference type="Proteomes" id="UP000661649"/>
    </source>
</evidence>
<dbReference type="SUPFAM" id="SSF51556">
    <property type="entry name" value="Metallo-dependent hydrolases"/>
    <property type="match status" value="1"/>
</dbReference>
<evidence type="ECO:0000256" key="1">
    <source>
        <dbReference type="ARBA" id="ARBA00022801"/>
    </source>
</evidence>
<gene>
    <name evidence="2" type="ORF">H8712_10715</name>
</gene>
<evidence type="ECO:0000313" key="2">
    <source>
        <dbReference type="EMBL" id="MBC8629075.1"/>
    </source>
</evidence>
<dbReference type="InterPro" id="IPR032466">
    <property type="entry name" value="Metal_Hydrolase"/>
</dbReference>
<organism evidence="2 3">
    <name type="scientific">Blautia stercoris</name>
    <dbReference type="NCBI Taxonomy" id="871664"/>
    <lineage>
        <taxon>Bacteria</taxon>
        <taxon>Bacillati</taxon>
        <taxon>Bacillota</taxon>
        <taxon>Clostridia</taxon>
        <taxon>Lachnospirales</taxon>
        <taxon>Lachnospiraceae</taxon>
        <taxon>Blautia</taxon>
    </lineage>
</organism>
<dbReference type="Gene3D" id="3.20.20.140">
    <property type="entry name" value="Metal-dependent hydrolases"/>
    <property type="match status" value="1"/>
</dbReference>
<reference evidence="2 3" key="1">
    <citation type="submission" date="2020-08" db="EMBL/GenBank/DDBJ databases">
        <title>Genome public.</title>
        <authorList>
            <person name="Liu C."/>
            <person name="Sun Q."/>
        </authorList>
    </citation>
    <scope>NUCLEOTIDE SEQUENCE [LARGE SCALE GENOMIC DNA]</scope>
    <source>
        <strain evidence="2 3">3_YM_SP_D4_24.mj</strain>
    </source>
</reference>
<name>A0ABR7PCC6_9FIRM</name>
<dbReference type="GO" id="GO:0016787">
    <property type="term" value="F:hydrolase activity"/>
    <property type="evidence" value="ECO:0007669"/>
    <property type="project" value="UniProtKB-KW"/>
</dbReference>
<dbReference type="Pfam" id="PF01026">
    <property type="entry name" value="TatD_DNase"/>
    <property type="match status" value="1"/>
</dbReference>
<dbReference type="Proteomes" id="UP000661649">
    <property type="component" value="Unassembled WGS sequence"/>
</dbReference>
<sequence length="283" mass="32602">MFIDSHIHLSHPSYSTPFLYYSPVTHSLSTTTRSNLIEEFRSAKISAVIEPAIELESNERLLDLSREYPDFVFPAVGVHPTRTPQTPWSARKQVEEWSKDEKVIAIGELGLDYHHARREQYRLKQKLWFIWQILLADKRNLPVILHIRLADRDTIRILRFFKKKLHGGVCHCFTGDAETARIYTQEFGFLLGIGGYLLQGTETSRALEEAVKETPLEFLVLETDGPYVKPKAPEGISGKQWKKSRNTSLMIPEVAKRIAEIKGIDVEEVEQITTKNFKTHFKI</sequence>
<dbReference type="PIRSF" id="PIRSF005902">
    <property type="entry name" value="DNase_TatD"/>
    <property type="match status" value="1"/>
</dbReference>
<proteinExistence type="predicted"/>
<accession>A0ABR7PCC6</accession>